<protein>
    <submittedName>
        <fullName evidence="2">Uncharacterized protein</fullName>
    </submittedName>
</protein>
<dbReference type="EMBL" id="LAZR01000302">
    <property type="protein sequence ID" value="KKN75927.1"/>
    <property type="molecule type" value="Genomic_DNA"/>
</dbReference>
<sequence>MNLMEFLIALKDTEGTSWSDDDIKRWTKELFRLQAKLEVAEEDVARVERNYKNRCEITEDLKAQLSDLKGENEKLKDEELRLLRRIEQLIIEKYTLEEYKRKQEKLDEANFEVLKQLAQENKE</sequence>
<gene>
    <name evidence="2" type="ORF">LCGC14_0376350</name>
</gene>
<dbReference type="AlphaFoldDB" id="A0A0F9TLZ4"/>
<name>A0A0F9TLZ4_9ZZZZ</name>
<feature type="coiled-coil region" evidence="1">
    <location>
        <begin position="23"/>
        <end position="92"/>
    </location>
</feature>
<comment type="caution">
    <text evidence="2">The sequence shown here is derived from an EMBL/GenBank/DDBJ whole genome shotgun (WGS) entry which is preliminary data.</text>
</comment>
<evidence type="ECO:0000256" key="1">
    <source>
        <dbReference type="SAM" id="Coils"/>
    </source>
</evidence>
<evidence type="ECO:0000313" key="2">
    <source>
        <dbReference type="EMBL" id="KKN75927.1"/>
    </source>
</evidence>
<keyword evidence="1" id="KW-0175">Coiled coil</keyword>
<organism evidence="2">
    <name type="scientific">marine sediment metagenome</name>
    <dbReference type="NCBI Taxonomy" id="412755"/>
    <lineage>
        <taxon>unclassified sequences</taxon>
        <taxon>metagenomes</taxon>
        <taxon>ecological metagenomes</taxon>
    </lineage>
</organism>
<accession>A0A0F9TLZ4</accession>
<reference evidence="2" key="1">
    <citation type="journal article" date="2015" name="Nature">
        <title>Complex archaea that bridge the gap between prokaryotes and eukaryotes.</title>
        <authorList>
            <person name="Spang A."/>
            <person name="Saw J.H."/>
            <person name="Jorgensen S.L."/>
            <person name="Zaremba-Niedzwiedzka K."/>
            <person name="Martijn J."/>
            <person name="Lind A.E."/>
            <person name="van Eijk R."/>
            <person name="Schleper C."/>
            <person name="Guy L."/>
            <person name="Ettema T.J."/>
        </authorList>
    </citation>
    <scope>NUCLEOTIDE SEQUENCE</scope>
</reference>
<proteinExistence type="predicted"/>